<keyword evidence="1" id="KW-1133">Transmembrane helix</keyword>
<accession>E3KRU0</accession>
<keyword evidence="3" id="KW-1185">Reference proteome</keyword>
<dbReference type="AlphaFoldDB" id="E3KRU0"/>
<dbReference type="GeneID" id="10542091"/>
<reference evidence="3" key="2">
    <citation type="journal article" date="2011" name="Proc. Natl. Acad. Sci. U.S.A.">
        <title>Obligate biotrophy features unraveled by the genomic analysis of rust fungi.</title>
        <authorList>
            <person name="Duplessis S."/>
            <person name="Cuomo C.A."/>
            <person name="Lin Y.-C."/>
            <person name="Aerts A."/>
            <person name="Tisserant E."/>
            <person name="Veneault-Fourrey C."/>
            <person name="Joly D.L."/>
            <person name="Hacquard S."/>
            <person name="Amselem J."/>
            <person name="Cantarel B.L."/>
            <person name="Chiu R."/>
            <person name="Coutinho P.M."/>
            <person name="Feau N."/>
            <person name="Field M."/>
            <person name="Frey P."/>
            <person name="Gelhaye E."/>
            <person name="Goldberg J."/>
            <person name="Grabherr M.G."/>
            <person name="Kodira C.D."/>
            <person name="Kohler A."/>
            <person name="Kuees U."/>
            <person name="Lindquist E.A."/>
            <person name="Lucas S.M."/>
            <person name="Mago R."/>
            <person name="Mauceli E."/>
            <person name="Morin E."/>
            <person name="Murat C."/>
            <person name="Pangilinan J.L."/>
            <person name="Park R."/>
            <person name="Pearson M."/>
            <person name="Quesneville H."/>
            <person name="Rouhier N."/>
            <person name="Sakthikumar S."/>
            <person name="Salamov A.A."/>
            <person name="Schmutz J."/>
            <person name="Selles B."/>
            <person name="Shapiro H."/>
            <person name="Tanguay P."/>
            <person name="Tuskan G.A."/>
            <person name="Henrissat B."/>
            <person name="Van de Peer Y."/>
            <person name="Rouze P."/>
            <person name="Ellis J.G."/>
            <person name="Dodds P.N."/>
            <person name="Schein J.E."/>
            <person name="Zhong S."/>
            <person name="Hamelin R.C."/>
            <person name="Grigoriev I.V."/>
            <person name="Szabo L.J."/>
            <person name="Martin F."/>
        </authorList>
    </citation>
    <scope>NUCLEOTIDE SEQUENCE [LARGE SCALE GENOMIC DNA]</scope>
    <source>
        <strain evidence="3">CRL 75-36-700-3 / race SCCL</strain>
    </source>
</reference>
<feature type="transmembrane region" description="Helical" evidence="1">
    <location>
        <begin position="31"/>
        <end position="52"/>
    </location>
</feature>
<name>E3KRU0_PUCGT</name>
<reference key="1">
    <citation type="submission" date="2007-01" db="EMBL/GenBank/DDBJ databases">
        <title>The Genome Sequence of Puccinia graminis f. sp. tritici Strain CRL 75-36-700-3.</title>
        <authorList>
            <consortium name="The Broad Institute Genome Sequencing Platform"/>
            <person name="Birren B."/>
            <person name="Lander E."/>
            <person name="Galagan J."/>
            <person name="Nusbaum C."/>
            <person name="Devon K."/>
            <person name="Cuomo C."/>
            <person name="Jaffe D."/>
            <person name="Butler J."/>
            <person name="Alvarez P."/>
            <person name="Gnerre S."/>
            <person name="Grabherr M."/>
            <person name="Mauceli E."/>
            <person name="Brockman W."/>
            <person name="Young S."/>
            <person name="LaButti K."/>
            <person name="Sykes S."/>
            <person name="DeCaprio D."/>
            <person name="Crawford M."/>
            <person name="Koehrsen M."/>
            <person name="Engels R."/>
            <person name="Montgomery P."/>
            <person name="Pearson M."/>
            <person name="Howarth C."/>
            <person name="Larson L."/>
            <person name="White J."/>
            <person name="Zeng Q."/>
            <person name="Kodira C."/>
            <person name="Yandava C."/>
            <person name="Alvarado L."/>
            <person name="O'Leary S."/>
            <person name="Szabo L."/>
            <person name="Dean R."/>
            <person name="Schein J."/>
        </authorList>
    </citation>
    <scope>NUCLEOTIDE SEQUENCE</scope>
    <source>
        <strain>CRL 75-36-700-3</strain>
    </source>
</reference>
<evidence type="ECO:0000313" key="2">
    <source>
        <dbReference type="EMBL" id="EFP87015.1"/>
    </source>
</evidence>
<dbReference type="VEuPathDB" id="FungiDB:PGTG_12756"/>
<dbReference type="KEGG" id="pgr:PGTG_12756"/>
<dbReference type="HOGENOM" id="CLU_3015256_0_0_1"/>
<sequence length="56" mass="6393">MVNLHQSIVVFEQPIMITNLDRILGPSDARILSSIIIQIFLLIQLRFLLLSFSLPT</sequence>
<dbReference type="InParanoid" id="E3KRU0"/>
<gene>
    <name evidence="2" type="ORF">PGTG_12756</name>
</gene>
<dbReference type="Proteomes" id="UP000008783">
    <property type="component" value="Unassembled WGS sequence"/>
</dbReference>
<protein>
    <submittedName>
        <fullName evidence="2">Uncharacterized protein</fullName>
    </submittedName>
</protein>
<organism evidence="2 3">
    <name type="scientific">Puccinia graminis f. sp. tritici (strain CRL 75-36-700-3 / race SCCL)</name>
    <name type="common">Black stem rust fungus</name>
    <dbReference type="NCBI Taxonomy" id="418459"/>
    <lineage>
        <taxon>Eukaryota</taxon>
        <taxon>Fungi</taxon>
        <taxon>Dikarya</taxon>
        <taxon>Basidiomycota</taxon>
        <taxon>Pucciniomycotina</taxon>
        <taxon>Pucciniomycetes</taxon>
        <taxon>Pucciniales</taxon>
        <taxon>Pucciniaceae</taxon>
        <taxon>Puccinia</taxon>
    </lineage>
</organism>
<keyword evidence="1" id="KW-0472">Membrane</keyword>
<dbReference type="RefSeq" id="XP_003331434.1">
    <property type="nucleotide sequence ID" value="XM_003331386.1"/>
</dbReference>
<evidence type="ECO:0000313" key="3">
    <source>
        <dbReference type="Proteomes" id="UP000008783"/>
    </source>
</evidence>
<evidence type="ECO:0000256" key="1">
    <source>
        <dbReference type="SAM" id="Phobius"/>
    </source>
</evidence>
<dbReference type="EMBL" id="DS178303">
    <property type="protein sequence ID" value="EFP87015.1"/>
    <property type="molecule type" value="Genomic_DNA"/>
</dbReference>
<keyword evidence="1" id="KW-0812">Transmembrane</keyword>
<proteinExistence type="predicted"/>